<organism evidence="1 2">
    <name type="scientific">Pseudomonas luteola</name>
    <dbReference type="NCBI Taxonomy" id="47886"/>
    <lineage>
        <taxon>Bacteria</taxon>
        <taxon>Pseudomonadati</taxon>
        <taxon>Pseudomonadota</taxon>
        <taxon>Gammaproteobacteria</taxon>
        <taxon>Pseudomonadales</taxon>
        <taxon>Pseudomonadaceae</taxon>
        <taxon>Pseudomonas</taxon>
    </lineage>
</organism>
<name>A0A2X2CCZ3_PSELU</name>
<dbReference type="Proteomes" id="UP000250443">
    <property type="component" value="Unassembled WGS sequence"/>
</dbReference>
<dbReference type="EMBL" id="UAUF01000010">
    <property type="protein sequence ID" value="SPZ05224.1"/>
    <property type="molecule type" value="Genomic_DNA"/>
</dbReference>
<dbReference type="AlphaFoldDB" id="A0A2X2CCZ3"/>
<evidence type="ECO:0000313" key="2">
    <source>
        <dbReference type="Proteomes" id="UP000250443"/>
    </source>
</evidence>
<sequence length="386" mass="42674">MRKPKPSILQTLGVASVTSFWHGMPTIKRSIQAAMVASLVGITVTHAVNEDRTSDLLLAQRSTGSLTLHDASLGRVSDLALALDTQAGTTGYFLRDAFELDTEFKQAIERQISSIIYHVESSGSWDMYVATDLAQLYLSDDMFDRQVANAVLGYLQRHEGRAAIDLTKPSQYTRIHAADLEADRQIFMMADAMAEAQRAGGRMPITRQSSLKALNSFAAEPERLLASFNVARGNELPGMLNVGPLAQAALQVEIARLSLTSLVGQMLNMPEVIQNPAWEAINLGHRLNCPVELNNKYSGTLRAHYQPRESSPTREMLSTPIRSGIDFCEQGGFALFGRGVVLTQVPMVDASLVKLPEVRYTIDQVLETQRQLEEEPIYDMDFRMSV</sequence>
<evidence type="ECO:0000313" key="1">
    <source>
        <dbReference type="EMBL" id="SPZ05224.1"/>
    </source>
</evidence>
<reference evidence="1 2" key="1">
    <citation type="submission" date="2018-06" db="EMBL/GenBank/DDBJ databases">
        <authorList>
            <consortium name="Pathogen Informatics"/>
            <person name="Doyle S."/>
        </authorList>
    </citation>
    <scope>NUCLEOTIDE SEQUENCE [LARGE SCALE GENOMIC DNA]</scope>
    <source>
        <strain evidence="1 2">NCTC11842</strain>
    </source>
</reference>
<dbReference type="RefSeq" id="WP_112297695.1">
    <property type="nucleotide sequence ID" value="NZ_DAMAAI010000024.1"/>
</dbReference>
<accession>A0A2X2CCZ3</accession>
<protein>
    <submittedName>
        <fullName evidence="1">Uncharacterized protein</fullName>
    </submittedName>
</protein>
<proteinExistence type="predicted"/>
<gene>
    <name evidence="1" type="ORF">NCTC11842_01656</name>
</gene>